<dbReference type="EMBL" id="JAHESC010000001">
    <property type="protein sequence ID" value="MBT1685158.1"/>
    <property type="molecule type" value="Genomic_DNA"/>
</dbReference>
<proteinExistence type="predicted"/>
<dbReference type="PANTHER" id="PTHR22617:SF23">
    <property type="entry name" value="CHEMOTAXIS PROTEIN CHEW"/>
    <property type="match status" value="1"/>
</dbReference>
<dbReference type="GO" id="GO:0005829">
    <property type="term" value="C:cytosol"/>
    <property type="evidence" value="ECO:0007669"/>
    <property type="project" value="TreeGrafter"/>
</dbReference>
<dbReference type="Proteomes" id="UP001319180">
    <property type="component" value="Unassembled WGS sequence"/>
</dbReference>
<comment type="caution">
    <text evidence="2">The sequence shown here is derived from an EMBL/GenBank/DDBJ whole genome shotgun (WGS) entry which is preliminary data.</text>
</comment>
<dbReference type="SUPFAM" id="SSF50341">
    <property type="entry name" value="CheW-like"/>
    <property type="match status" value="1"/>
</dbReference>
<dbReference type="PANTHER" id="PTHR22617">
    <property type="entry name" value="CHEMOTAXIS SENSOR HISTIDINE KINASE-RELATED"/>
    <property type="match status" value="1"/>
</dbReference>
<sequence>MIRPGGDQQQAVDDSYLTFMMHHQHFAVHVSKVTELMEMLPVTRVPRAPEYMRGVLNLRGSAVPVIDMRVKLSLPTADDTMDTCIIVLHVKADQELLKIGAIVDSVFEVIEVTPEAILPPATVGNKELTRFIDGVIKLDNKFIVILDMDKIFSHAEYTDIRRDDPIDSRRG</sequence>
<dbReference type="SMART" id="SM00260">
    <property type="entry name" value="CheW"/>
    <property type="match status" value="1"/>
</dbReference>
<accession>A0AAP2D4I0</accession>
<dbReference type="InterPro" id="IPR002545">
    <property type="entry name" value="CheW-lke_dom"/>
</dbReference>
<dbReference type="GO" id="GO:0007165">
    <property type="term" value="P:signal transduction"/>
    <property type="evidence" value="ECO:0007669"/>
    <property type="project" value="InterPro"/>
</dbReference>
<name>A0AAP2D4I0_9BACT</name>
<gene>
    <name evidence="2" type="ORF">KK078_01250</name>
</gene>
<dbReference type="GO" id="GO:0006935">
    <property type="term" value="P:chemotaxis"/>
    <property type="evidence" value="ECO:0007669"/>
    <property type="project" value="InterPro"/>
</dbReference>
<dbReference type="InterPro" id="IPR039315">
    <property type="entry name" value="CheW"/>
</dbReference>
<organism evidence="2 3">
    <name type="scientific">Dawidia soli</name>
    <dbReference type="NCBI Taxonomy" id="2782352"/>
    <lineage>
        <taxon>Bacteria</taxon>
        <taxon>Pseudomonadati</taxon>
        <taxon>Bacteroidota</taxon>
        <taxon>Cytophagia</taxon>
        <taxon>Cytophagales</taxon>
        <taxon>Chryseotaleaceae</taxon>
        <taxon>Dawidia</taxon>
    </lineage>
</organism>
<keyword evidence="3" id="KW-1185">Reference proteome</keyword>
<reference evidence="2 3" key="1">
    <citation type="submission" date="2021-05" db="EMBL/GenBank/DDBJ databases">
        <title>A Polyphasic approach of four new species of the genus Ohtaekwangia: Ohtaekwangia histidinii sp. nov., Ohtaekwangia cretensis sp. nov., Ohtaekwangia indiensis sp. nov., Ohtaekwangia reichenbachii sp. nov. from diverse environment.</title>
        <authorList>
            <person name="Octaviana S."/>
        </authorList>
    </citation>
    <scope>NUCLEOTIDE SEQUENCE [LARGE SCALE GENOMIC DNA]</scope>
    <source>
        <strain evidence="2 3">PWU37</strain>
    </source>
</reference>
<dbReference type="RefSeq" id="WP_254088407.1">
    <property type="nucleotide sequence ID" value="NZ_JAHESC010000001.1"/>
</dbReference>
<evidence type="ECO:0000313" key="3">
    <source>
        <dbReference type="Proteomes" id="UP001319180"/>
    </source>
</evidence>
<feature type="domain" description="CheW-like" evidence="1">
    <location>
        <begin position="13"/>
        <end position="157"/>
    </location>
</feature>
<dbReference type="Gene3D" id="2.40.50.180">
    <property type="entry name" value="CheA-289, Domain 4"/>
    <property type="match status" value="1"/>
</dbReference>
<dbReference type="Gene3D" id="2.30.30.40">
    <property type="entry name" value="SH3 Domains"/>
    <property type="match status" value="1"/>
</dbReference>
<evidence type="ECO:0000313" key="2">
    <source>
        <dbReference type="EMBL" id="MBT1685158.1"/>
    </source>
</evidence>
<dbReference type="PROSITE" id="PS50851">
    <property type="entry name" value="CHEW"/>
    <property type="match status" value="1"/>
</dbReference>
<evidence type="ECO:0000259" key="1">
    <source>
        <dbReference type="PROSITE" id="PS50851"/>
    </source>
</evidence>
<dbReference type="InterPro" id="IPR036061">
    <property type="entry name" value="CheW-like_dom_sf"/>
</dbReference>
<dbReference type="Pfam" id="PF01584">
    <property type="entry name" value="CheW"/>
    <property type="match status" value="1"/>
</dbReference>
<dbReference type="AlphaFoldDB" id="A0AAP2D4I0"/>
<protein>
    <submittedName>
        <fullName evidence="2">Chemotaxis protein CheW</fullName>
    </submittedName>
</protein>